<dbReference type="InterPro" id="IPR036188">
    <property type="entry name" value="FAD/NAD-bd_sf"/>
</dbReference>
<keyword evidence="2" id="KW-0540">Nuclease</keyword>
<evidence type="ECO:0000313" key="2">
    <source>
        <dbReference type="EMBL" id="OVE49737.1"/>
    </source>
</evidence>
<protein>
    <submittedName>
        <fullName evidence="2">Restriction endonuclease</fullName>
    </submittedName>
</protein>
<accession>A0A202BDW6</accession>
<name>A0A202BDW6_CHRVL</name>
<feature type="region of interest" description="Disordered" evidence="1">
    <location>
        <begin position="9"/>
        <end position="39"/>
    </location>
</feature>
<dbReference type="RefSeq" id="WP_087697272.1">
    <property type="nucleotide sequence ID" value="NZ_JABXOB010000011.1"/>
</dbReference>
<dbReference type="AlphaFoldDB" id="A0A202BDW6"/>
<proteinExistence type="predicted"/>
<keyword evidence="3" id="KW-1185">Reference proteome</keyword>
<keyword evidence="2" id="KW-0255">Endonuclease</keyword>
<comment type="caution">
    <text evidence="2">The sequence shown here is derived from an EMBL/GenBank/DDBJ whole genome shotgun (WGS) entry which is preliminary data.</text>
</comment>
<keyword evidence="2" id="KW-0378">Hydrolase</keyword>
<dbReference type="GO" id="GO:0004519">
    <property type="term" value="F:endonuclease activity"/>
    <property type="evidence" value="ECO:0007669"/>
    <property type="project" value="UniProtKB-KW"/>
</dbReference>
<dbReference type="EMBL" id="NHOO01000003">
    <property type="protein sequence ID" value="OVE49737.1"/>
    <property type="molecule type" value="Genomic_DNA"/>
</dbReference>
<reference evidence="2 3" key="1">
    <citation type="submission" date="2017-05" db="EMBL/GenBank/DDBJ databases">
        <title>Chromobacterium violaceum GHPS1 isolated from Hydrocarbon polluted soil in French Guiana display an awesome secondary metabolite arsenal and a battery of drug and heavy-metal-resistance and detoxification of xenobiotics proteins.</title>
        <authorList>
            <person name="Belbahri L."/>
        </authorList>
    </citation>
    <scope>NUCLEOTIDE SEQUENCE [LARGE SCALE GENOMIC DNA]</scope>
    <source>
        <strain evidence="2 3">GHPS1</strain>
    </source>
</reference>
<organism evidence="2 3">
    <name type="scientific">Chromobacterium violaceum</name>
    <dbReference type="NCBI Taxonomy" id="536"/>
    <lineage>
        <taxon>Bacteria</taxon>
        <taxon>Pseudomonadati</taxon>
        <taxon>Pseudomonadota</taxon>
        <taxon>Betaproteobacteria</taxon>
        <taxon>Neisseriales</taxon>
        <taxon>Chromobacteriaceae</taxon>
        <taxon>Chromobacterium</taxon>
    </lineage>
</organism>
<dbReference type="SUPFAM" id="SSF51905">
    <property type="entry name" value="FAD/NAD(P)-binding domain"/>
    <property type="match status" value="1"/>
</dbReference>
<evidence type="ECO:0000313" key="3">
    <source>
        <dbReference type="Proteomes" id="UP000196342"/>
    </source>
</evidence>
<gene>
    <name evidence="2" type="ORF">CBW21_04010</name>
</gene>
<evidence type="ECO:0000256" key="1">
    <source>
        <dbReference type="SAM" id="MobiDB-lite"/>
    </source>
</evidence>
<dbReference type="Proteomes" id="UP000196342">
    <property type="component" value="Unassembled WGS sequence"/>
</dbReference>
<sequence length="680" mass="72132">MLIGHRLHLPAGPVGSAQESGRAQGAAESGKVGDAGSGLDPHRLREVTFIGAGSSIAYLANEMAGRFEGVGADQPLLGKVSVIGVEDAWSPSVRGQGYINHQNEIIGQWGERAPAYDPGYADRGEFAAGNGRQIDRLESLGAERLEAQVKDIRRLDDGCFRLTLDDGRVLDSRQVVLGAGAGPHTSIWNRAAPQTEAEKRLGNIRLSQPEALRGKVMDLDEFMRASDADPSRFAGKIVVVHGPNAGIDAVERAGELGAKVAWFVRTTAPVLLDGNQLKFAPELAKSALHKVDALEISPTEAGGVSLRYTAPGGGASQAAQSLQADYYVYALGQDINNPGSAGAMLGEIAAQLEPVYDYDQVYSDQPFRTVLGLQSRGANSDGGLVVVGAAVAQLAGRVQHTYLDHAAERILGQLDRLPEAGGEALSNMLLAGASAAEIEAGLMAMRPEGGARADWDVLRSQVRDFLAARDYFTKEGTRSVVREVESQVGAEVASVVVSPQLGTVKAASAALSGLMPAYVGNGENNFTSDNRTMLRAGLAMRHPDLAERDASGFIQESIALRRLDGQRFVEQVAEDMLKRELLPMLERLTRESLPAFQARLARLRLPEDLSRQAEAVADGAAREAFADALGGALRERLAESAKPVRGVPTEVREAYEARLAEAAKGGGDGASLGGLWLNRS</sequence>